<dbReference type="EMBL" id="MCFJ01000005">
    <property type="protein sequence ID" value="ORY65931.1"/>
    <property type="molecule type" value="Genomic_DNA"/>
</dbReference>
<gene>
    <name evidence="2" type="ORF">BCR38DRAFT_169282</name>
</gene>
<accession>A0A1Y2E2Z9</accession>
<evidence type="ECO:0000256" key="1">
    <source>
        <dbReference type="SAM" id="Phobius"/>
    </source>
</evidence>
<evidence type="ECO:0000313" key="2">
    <source>
        <dbReference type="EMBL" id="ORY65931.1"/>
    </source>
</evidence>
<protein>
    <submittedName>
        <fullName evidence="2">Uncharacterized protein</fullName>
    </submittedName>
</protein>
<proteinExistence type="predicted"/>
<dbReference type="RefSeq" id="XP_040716895.1">
    <property type="nucleotide sequence ID" value="XM_040853839.1"/>
</dbReference>
<evidence type="ECO:0000313" key="3">
    <source>
        <dbReference type="Proteomes" id="UP000193689"/>
    </source>
</evidence>
<dbReference type="Proteomes" id="UP000193689">
    <property type="component" value="Unassembled WGS sequence"/>
</dbReference>
<name>A0A1Y2E2Z9_9PEZI</name>
<reference evidence="2 3" key="1">
    <citation type="submission" date="2016-07" db="EMBL/GenBank/DDBJ databases">
        <title>Pervasive Adenine N6-methylation of Active Genes in Fungi.</title>
        <authorList>
            <consortium name="DOE Joint Genome Institute"/>
            <person name="Mondo S.J."/>
            <person name="Dannebaum R.O."/>
            <person name="Kuo R.C."/>
            <person name="Labutti K."/>
            <person name="Haridas S."/>
            <person name="Kuo A."/>
            <person name="Salamov A."/>
            <person name="Ahrendt S.R."/>
            <person name="Lipzen A."/>
            <person name="Sullivan W."/>
            <person name="Andreopoulos W.B."/>
            <person name="Clum A."/>
            <person name="Lindquist E."/>
            <person name="Daum C."/>
            <person name="Ramamoorthy G.K."/>
            <person name="Gryganskyi A."/>
            <person name="Culley D."/>
            <person name="Magnuson J.K."/>
            <person name="James T.Y."/>
            <person name="O'Malley M.A."/>
            <person name="Stajich J.E."/>
            <person name="Spatafora J.W."/>
            <person name="Visel A."/>
            <person name="Grigoriev I.V."/>
        </authorList>
    </citation>
    <scope>NUCLEOTIDE SEQUENCE [LARGE SCALE GENOMIC DNA]</scope>
    <source>
        <strain evidence="2 3">CBS 129021</strain>
    </source>
</reference>
<dbReference type="GeneID" id="63770051"/>
<comment type="caution">
    <text evidence="2">The sequence shown here is derived from an EMBL/GenBank/DDBJ whole genome shotgun (WGS) entry which is preliminary data.</text>
</comment>
<dbReference type="AlphaFoldDB" id="A0A1Y2E2Z9"/>
<keyword evidence="1" id="KW-0812">Transmembrane</keyword>
<organism evidence="2 3">
    <name type="scientific">Pseudomassariella vexata</name>
    <dbReference type="NCBI Taxonomy" id="1141098"/>
    <lineage>
        <taxon>Eukaryota</taxon>
        <taxon>Fungi</taxon>
        <taxon>Dikarya</taxon>
        <taxon>Ascomycota</taxon>
        <taxon>Pezizomycotina</taxon>
        <taxon>Sordariomycetes</taxon>
        <taxon>Xylariomycetidae</taxon>
        <taxon>Amphisphaeriales</taxon>
        <taxon>Pseudomassariaceae</taxon>
        <taxon>Pseudomassariella</taxon>
    </lineage>
</organism>
<feature type="transmembrane region" description="Helical" evidence="1">
    <location>
        <begin position="20"/>
        <end position="43"/>
    </location>
</feature>
<keyword evidence="1" id="KW-1133">Transmembrane helix</keyword>
<keyword evidence="3" id="KW-1185">Reference proteome</keyword>
<keyword evidence="1" id="KW-0472">Membrane</keyword>
<dbReference type="InParanoid" id="A0A1Y2E2Z9"/>
<sequence>MPLGRPVDLTRYKRCCAPPVCVLLADGIGCMIAVASPIIWGVIRCPSGCTLPKMYLSPPCQLKSRSIMSRISRNIAGIVWIGHRNGSRRLHLSCSIVDFLWDRCGDFGDLLGMLSLGYQTLPMHSCAKSPMNRHLSLMCSAMRGDTTLYPN</sequence>